<keyword evidence="9 20" id="KW-0472">Membrane</keyword>
<comment type="catalytic activity">
    <reaction evidence="19">
        <text>hexanedioate(in) + 2-oxoglutarate(out) = hexanedioate(out) + 2-oxoglutarate(in)</text>
        <dbReference type="Rhea" id="RHEA:71743"/>
        <dbReference type="ChEBI" id="CHEBI:16810"/>
        <dbReference type="ChEBI" id="CHEBI:17128"/>
    </reaction>
</comment>
<feature type="repeat" description="Solcar" evidence="20">
    <location>
        <begin position="97"/>
        <end position="187"/>
    </location>
</feature>
<comment type="catalytic activity">
    <reaction evidence="15">
        <text>citrate(in) + 2-oxoglutarate(out) = citrate(out) + 2-oxoglutarate(in)</text>
        <dbReference type="Rhea" id="RHEA:71763"/>
        <dbReference type="ChEBI" id="CHEBI:16810"/>
        <dbReference type="ChEBI" id="CHEBI:16947"/>
    </reaction>
</comment>
<evidence type="ECO:0000256" key="13">
    <source>
        <dbReference type="ARBA" id="ARBA00046087"/>
    </source>
</evidence>
<keyword evidence="3 21" id="KW-0813">Transport</keyword>
<evidence type="ECO:0000256" key="19">
    <source>
        <dbReference type="ARBA" id="ARBA00048998"/>
    </source>
</evidence>
<evidence type="ECO:0000256" key="5">
    <source>
        <dbReference type="ARBA" id="ARBA00022737"/>
    </source>
</evidence>
<comment type="function">
    <text evidence="13">Transports dicarboxylates across the inner membranes of mitochondria by a counter-exchange mechanism. Can transport 2-oxoadipate (2-oxohexanedioate), 2-oxoglutarate, adipate (hexanedioate), glutarate, and to a lesser extent, pimelate (heptanedioate), 2-oxopimelate (2-oxoheptanedioate), 2-aminoadipate (2-aminohexanedioate), oxaloacetate, and citrate. Plays a central role in catabolism of lysine, hydroxylysine, and tryptophan, by transporting common metabolite intermediates (such as 2-oxoadipate) into the mitochondria, where it is converted into acetyl-CoA and can enter the citric acid (TCA) cycle.</text>
</comment>
<keyword evidence="4 20" id="KW-0812">Transmembrane</keyword>
<comment type="similarity">
    <text evidence="2 21">Belongs to the mitochondrial carrier (TC 2.A.29) family.</text>
</comment>
<dbReference type="SUPFAM" id="SSF103506">
    <property type="entry name" value="Mitochondrial carrier"/>
    <property type="match status" value="1"/>
</dbReference>
<dbReference type="Pfam" id="PF00153">
    <property type="entry name" value="Mito_carr"/>
    <property type="match status" value="3"/>
</dbReference>
<evidence type="ECO:0000256" key="15">
    <source>
        <dbReference type="ARBA" id="ARBA00048003"/>
    </source>
</evidence>
<evidence type="ECO:0000256" key="20">
    <source>
        <dbReference type="PROSITE-ProRule" id="PRU00282"/>
    </source>
</evidence>
<evidence type="ECO:0000256" key="1">
    <source>
        <dbReference type="ARBA" id="ARBA00004448"/>
    </source>
</evidence>
<dbReference type="InterPro" id="IPR002067">
    <property type="entry name" value="MCP"/>
</dbReference>
<evidence type="ECO:0000256" key="21">
    <source>
        <dbReference type="RuleBase" id="RU000488"/>
    </source>
</evidence>
<dbReference type="PROSITE" id="PS50920">
    <property type="entry name" value="SOLCAR"/>
    <property type="match status" value="3"/>
</dbReference>
<dbReference type="WBParaSite" id="L893_g28640.t1">
    <property type="protein sequence ID" value="L893_g28640.t1"/>
    <property type="gene ID" value="L893_g28640"/>
</dbReference>
<keyword evidence="22" id="KW-1185">Reference proteome</keyword>
<comment type="catalytic activity">
    <reaction evidence="18">
        <text>glutarate(in) + 2-oxoglutarate(out) = glutarate(out) + 2-oxoglutarate(in)</text>
        <dbReference type="Rhea" id="RHEA:71751"/>
        <dbReference type="ChEBI" id="CHEBI:16810"/>
        <dbReference type="ChEBI" id="CHEBI:30921"/>
    </reaction>
</comment>
<keyword evidence="5" id="KW-0677">Repeat</keyword>
<dbReference type="Gene3D" id="1.50.40.10">
    <property type="entry name" value="Mitochondrial carrier domain"/>
    <property type="match status" value="1"/>
</dbReference>
<comment type="subcellular location">
    <subcellularLocation>
        <location evidence="1">Mitochondrion inner membrane</location>
        <topology evidence="1">Multi-pass membrane protein</topology>
    </subcellularLocation>
</comment>
<comment type="catalytic activity">
    <reaction evidence="17">
        <text>2-oxoheptanedioate(in) + 2-oxoglutarate(out) = 2-oxoheptanedioate(out) + 2-oxoglutarate(in)</text>
        <dbReference type="Rhea" id="RHEA:71755"/>
        <dbReference type="ChEBI" id="CHEBI:16810"/>
        <dbReference type="ChEBI" id="CHEBI:72701"/>
    </reaction>
</comment>
<evidence type="ECO:0000256" key="4">
    <source>
        <dbReference type="ARBA" id="ARBA00022692"/>
    </source>
</evidence>
<dbReference type="PRINTS" id="PR00926">
    <property type="entry name" value="MITOCARRIER"/>
</dbReference>
<evidence type="ECO:0000256" key="14">
    <source>
        <dbReference type="ARBA" id="ARBA00047537"/>
    </source>
</evidence>
<reference evidence="23" key="1">
    <citation type="submission" date="2016-11" db="UniProtKB">
        <authorList>
            <consortium name="WormBaseParasite"/>
        </authorList>
    </citation>
    <scope>IDENTIFICATION</scope>
</reference>
<dbReference type="PANTHER" id="PTHR46356:SF1">
    <property type="entry name" value="MITOCHONDRIAL 2-OXODICARBOXYLATE CARRIER"/>
    <property type="match status" value="1"/>
</dbReference>
<evidence type="ECO:0000313" key="22">
    <source>
        <dbReference type="Proteomes" id="UP000095287"/>
    </source>
</evidence>
<evidence type="ECO:0000256" key="11">
    <source>
        <dbReference type="ARBA" id="ARBA00039747"/>
    </source>
</evidence>
<feature type="repeat" description="Solcar" evidence="20">
    <location>
        <begin position="5"/>
        <end position="90"/>
    </location>
</feature>
<evidence type="ECO:0000256" key="18">
    <source>
        <dbReference type="ARBA" id="ARBA00048920"/>
    </source>
</evidence>
<proteinExistence type="inferred from homology"/>
<keyword evidence="6" id="KW-0999">Mitochondrion inner membrane</keyword>
<protein>
    <recommendedName>
        <fullName evidence="11">Mitochondrial 2-oxodicarboxylate carrier</fullName>
    </recommendedName>
    <alternativeName>
        <fullName evidence="12">Solute carrier family 25 member 21</fullName>
    </alternativeName>
</protein>
<name>A0A1I7ZQ12_9BILA</name>
<dbReference type="AlphaFoldDB" id="A0A1I7ZQ12"/>
<sequence length="290" mass="32047">MEKVKDGARQLTAGGAAGLIEVCMMQPLDLIKTRLQIGGSTQYKGVIDCFAKTLRHEGALGFYKGILPPILAETPKRATKFFTFEQYRLIFDRPDIPQAFSLSLAGLLCGFTEAVVICPFEVVKVRLQSEANVSLKEQKSTATVAREIIRTEGYGASGIYRGLTATLGRHGVWNMVYFGCYHNLKWMVPEKKTDPTGNLFGRLGLGFLVGTLASTINIPFDVAKSRIQGPQPDNKRIYHGCFQTLKLVYTTEGPRALFKGLVPKVMRLGPGGGIMLVAYENVYDWLKKNT</sequence>
<evidence type="ECO:0000256" key="2">
    <source>
        <dbReference type="ARBA" id="ARBA00006375"/>
    </source>
</evidence>
<dbReference type="InterPro" id="IPR023395">
    <property type="entry name" value="MCP_dom_sf"/>
</dbReference>
<comment type="catalytic activity">
    <reaction evidence="16">
        <text>L-2-aminoadipate(in) + 2-oxoglutarate(out) = L-2-aminoadipate(out) + 2-oxoglutarate(in)</text>
        <dbReference type="Rhea" id="RHEA:71747"/>
        <dbReference type="ChEBI" id="CHEBI:16810"/>
        <dbReference type="ChEBI" id="CHEBI:58672"/>
    </reaction>
</comment>
<dbReference type="InterPro" id="IPR051752">
    <property type="entry name" value="Mito_2-oxodicarb_carrier"/>
</dbReference>
<evidence type="ECO:0000256" key="7">
    <source>
        <dbReference type="ARBA" id="ARBA00022989"/>
    </source>
</evidence>
<evidence type="ECO:0000256" key="9">
    <source>
        <dbReference type="ARBA" id="ARBA00023136"/>
    </source>
</evidence>
<dbReference type="GO" id="GO:0005743">
    <property type="term" value="C:mitochondrial inner membrane"/>
    <property type="evidence" value="ECO:0007669"/>
    <property type="project" value="UniProtKB-SubCell"/>
</dbReference>
<dbReference type="InterPro" id="IPR018108">
    <property type="entry name" value="MCP_transmembrane"/>
</dbReference>
<keyword evidence="7" id="KW-1133">Transmembrane helix</keyword>
<comment type="catalytic activity">
    <reaction evidence="14">
        <text>heptanedioate(in) + 2-oxoglutarate(out) = heptanedioate(out) + 2-oxoglutarate(in)</text>
        <dbReference type="Rhea" id="RHEA:71759"/>
        <dbReference type="ChEBI" id="CHEBI:16810"/>
        <dbReference type="ChEBI" id="CHEBI:36165"/>
    </reaction>
</comment>
<evidence type="ECO:0000313" key="23">
    <source>
        <dbReference type="WBParaSite" id="L893_g28640.t1"/>
    </source>
</evidence>
<organism evidence="22 23">
    <name type="scientific">Steinernema glaseri</name>
    <dbReference type="NCBI Taxonomy" id="37863"/>
    <lineage>
        <taxon>Eukaryota</taxon>
        <taxon>Metazoa</taxon>
        <taxon>Ecdysozoa</taxon>
        <taxon>Nematoda</taxon>
        <taxon>Chromadorea</taxon>
        <taxon>Rhabditida</taxon>
        <taxon>Tylenchina</taxon>
        <taxon>Panagrolaimomorpha</taxon>
        <taxon>Strongyloidoidea</taxon>
        <taxon>Steinernematidae</taxon>
        <taxon>Steinernema</taxon>
    </lineage>
</organism>
<evidence type="ECO:0000256" key="3">
    <source>
        <dbReference type="ARBA" id="ARBA00022448"/>
    </source>
</evidence>
<evidence type="ECO:0000256" key="12">
    <source>
        <dbReference type="ARBA" id="ARBA00041874"/>
    </source>
</evidence>
<evidence type="ECO:0000256" key="8">
    <source>
        <dbReference type="ARBA" id="ARBA00023128"/>
    </source>
</evidence>
<feature type="repeat" description="Solcar" evidence="20">
    <location>
        <begin position="197"/>
        <end position="285"/>
    </location>
</feature>
<dbReference type="PANTHER" id="PTHR46356">
    <property type="entry name" value="MITOCHONDRIAL 2-OXODICARBOXYLATE CARRIER"/>
    <property type="match status" value="1"/>
</dbReference>
<keyword evidence="8" id="KW-0496">Mitochondrion</keyword>
<dbReference type="GO" id="GO:0055085">
    <property type="term" value="P:transmembrane transport"/>
    <property type="evidence" value="ECO:0007669"/>
    <property type="project" value="InterPro"/>
</dbReference>
<evidence type="ECO:0000256" key="10">
    <source>
        <dbReference type="ARBA" id="ARBA00036018"/>
    </source>
</evidence>
<evidence type="ECO:0000256" key="6">
    <source>
        <dbReference type="ARBA" id="ARBA00022792"/>
    </source>
</evidence>
<evidence type="ECO:0000256" key="17">
    <source>
        <dbReference type="ARBA" id="ARBA00048581"/>
    </source>
</evidence>
<evidence type="ECO:0000256" key="16">
    <source>
        <dbReference type="ARBA" id="ARBA00048303"/>
    </source>
</evidence>
<comment type="catalytic activity">
    <reaction evidence="10">
        <text>2-oxoadipate(in) + 2-oxoglutarate(out) = 2-oxoadipate(out) + 2-oxoglutarate(in)</text>
        <dbReference type="Rhea" id="RHEA:71739"/>
        <dbReference type="ChEBI" id="CHEBI:16810"/>
        <dbReference type="ChEBI" id="CHEBI:57499"/>
    </reaction>
</comment>
<dbReference type="Proteomes" id="UP000095287">
    <property type="component" value="Unplaced"/>
</dbReference>
<accession>A0A1I7ZQ12</accession>